<protein>
    <submittedName>
        <fullName evidence="1">Thioredoxin family protein</fullName>
    </submittedName>
</protein>
<evidence type="ECO:0000313" key="2">
    <source>
        <dbReference type="Proteomes" id="UP000478837"/>
    </source>
</evidence>
<accession>A0A6L9MYE2</accession>
<sequence length="278" mass="31408">MYKNTYQRISPTTILLKAMWLVIASLSLLIALSSIAISSVASELDTTPSFVHSDTPLEDVIAAQEQATANDKLLLVVLGAQWCHDSTGLAGYFDSEALRPILQKHYTTIMVDVGLLEDRRDITQRFNYPTYYATPTVMIIEPSSGTLLNRKTMARWAYADSIPLLDYVEYFTQYAELTDTEIAALQSYSPTPQEASYNEKYAARLQQAYKTLSPLLKDDINGKTDDNFYAMWKEVRRFRATLQEELMERASQQLDNAANSASGSKKATLTEYDPFSWQ</sequence>
<dbReference type="Proteomes" id="UP000478837">
    <property type="component" value="Unassembled WGS sequence"/>
</dbReference>
<organism evidence="1 2">
    <name type="scientific">Alteromonas hispanica</name>
    <dbReference type="NCBI Taxonomy" id="315421"/>
    <lineage>
        <taxon>Bacteria</taxon>
        <taxon>Pseudomonadati</taxon>
        <taxon>Pseudomonadota</taxon>
        <taxon>Gammaproteobacteria</taxon>
        <taxon>Alteromonadales</taxon>
        <taxon>Alteromonadaceae</taxon>
        <taxon>Alteromonas/Salinimonas group</taxon>
        <taxon>Alteromonas</taxon>
    </lineage>
</organism>
<dbReference type="EMBL" id="JAAAWP010000009">
    <property type="protein sequence ID" value="NDW22670.1"/>
    <property type="molecule type" value="Genomic_DNA"/>
</dbReference>
<dbReference type="RefSeq" id="WP_163112417.1">
    <property type="nucleotide sequence ID" value="NZ_JAAAWP010000009.1"/>
</dbReference>
<dbReference type="Gene3D" id="3.40.30.10">
    <property type="entry name" value="Glutaredoxin"/>
    <property type="match status" value="1"/>
</dbReference>
<dbReference type="AlphaFoldDB" id="A0A6L9MYE2"/>
<proteinExistence type="predicted"/>
<dbReference type="InterPro" id="IPR036249">
    <property type="entry name" value="Thioredoxin-like_sf"/>
</dbReference>
<evidence type="ECO:0000313" key="1">
    <source>
        <dbReference type="EMBL" id="NDW22670.1"/>
    </source>
</evidence>
<name>A0A6L9MYE2_9ALTE</name>
<gene>
    <name evidence="1" type="ORF">GTW09_14165</name>
</gene>
<dbReference type="SUPFAM" id="SSF52833">
    <property type="entry name" value="Thioredoxin-like"/>
    <property type="match status" value="1"/>
</dbReference>
<comment type="caution">
    <text evidence="1">The sequence shown here is derived from an EMBL/GenBank/DDBJ whole genome shotgun (WGS) entry which is preliminary data.</text>
</comment>
<keyword evidence="2" id="KW-1185">Reference proteome</keyword>
<reference evidence="1 2" key="1">
    <citation type="submission" date="2020-01" db="EMBL/GenBank/DDBJ databases">
        <title>Genomes of bacteria type strains.</title>
        <authorList>
            <person name="Chen J."/>
            <person name="Zhu S."/>
            <person name="Yang J."/>
        </authorList>
    </citation>
    <scope>NUCLEOTIDE SEQUENCE [LARGE SCALE GENOMIC DNA]</scope>
    <source>
        <strain evidence="1 2">LMG 22958</strain>
    </source>
</reference>